<protein>
    <recommendedName>
        <fullName evidence="5">Dolichyl-diphosphooligosaccharide--protein glycosyltransferase subunit 2</fullName>
    </recommendedName>
    <alternativeName>
        <fullName evidence="12">Ribophorin II</fullName>
    </alternativeName>
    <alternativeName>
        <fullName evidence="11">Ribophorin-2</fullName>
    </alternativeName>
</protein>
<gene>
    <name evidence="16" type="ORF">TELCIR_03279</name>
</gene>
<dbReference type="AlphaFoldDB" id="A0A2G9UX24"/>
<dbReference type="PANTHER" id="PTHR12640:SF0">
    <property type="entry name" value="DOLICHYL-DIPHOSPHOOLIGOSACCHARIDE--PROTEIN GLYCOSYLTRANSFERASE SUBUNIT 2"/>
    <property type="match status" value="1"/>
</dbReference>
<dbReference type="InterPro" id="IPR008814">
    <property type="entry name" value="Swp1"/>
</dbReference>
<keyword evidence="8" id="KW-0256">Endoplasmic reticulum</keyword>
<evidence type="ECO:0000256" key="7">
    <source>
        <dbReference type="ARBA" id="ARBA00022729"/>
    </source>
</evidence>
<evidence type="ECO:0000256" key="2">
    <source>
        <dbReference type="ARBA" id="ARBA00004477"/>
    </source>
</evidence>
<evidence type="ECO:0000256" key="12">
    <source>
        <dbReference type="ARBA" id="ARBA00032139"/>
    </source>
</evidence>
<feature type="domain" description="Ribophorin II third" evidence="14">
    <location>
        <begin position="100"/>
        <end position="136"/>
    </location>
</feature>
<evidence type="ECO:0000256" key="8">
    <source>
        <dbReference type="ARBA" id="ARBA00022824"/>
    </source>
</evidence>
<evidence type="ECO:0000256" key="3">
    <source>
        <dbReference type="ARBA" id="ARBA00004922"/>
    </source>
</evidence>
<accession>A0A2G9UX24</accession>
<organism evidence="16 17">
    <name type="scientific">Teladorsagia circumcincta</name>
    <name type="common">Brown stomach worm</name>
    <name type="synonym">Ostertagia circumcincta</name>
    <dbReference type="NCBI Taxonomy" id="45464"/>
    <lineage>
        <taxon>Eukaryota</taxon>
        <taxon>Metazoa</taxon>
        <taxon>Ecdysozoa</taxon>
        <taxon>Nematoda</taxon>
        <taxon>Chromadorea</taxon>
        <taxon>Rhabditida</taxon>
        <taxon>Rhabditina</taxon>
        <taxon>Rhabditomorpha</taxon>
        <taxon>Strongyloidea</taxon>
        <taxon>Trichostrongylidae</taxon>
        <taxon>Teladorsagia</taxon>
    </lineage>
</organism>
<evidence type="ECO:0000259" key="14">
    <source>
        <dbReference type="Pfam" id="PF23860"/>
    </source>
</evidence>
<keyword evidence="9 13" id="KW-1133">Transmembrane helix</keyword>
<evidence type="ECO:0000259" key="15">
    <source>
        <dbReference type="Pfam" id="PF25147"/>
    </source>
</evidence>
<dbReference type="InterPro" id="IPR055374">
    <property type="entry name" value="Ribophorin_II_3rd"/>
</dbReference>
<evidence type="ECO:0000313" key="16">
    <source>
        <dbReference type="EMBL" id="PIO74706.1"/>
    </source>
</evidence>
<evidence type="ECO:0000256" key="10">
    <source>
        <dbReference type="ARBA" id="ARBA00023136"/>
    </source>
</evidence>
<dbReference type="PANTHER" id="PTHR12640">
    <property type="entry name" value="RIBOPHORIN II"/>
    <property type="match status" value="1"/>
</dbReference>
<evidence type="ECO:0000256" key="1">
    <source>
        <dbReference type="ARBA" id="ARBA00002791"/>
    </source>
</evidence>
<comment type="subcellular location">
    <subcellularLocation>
        <location evidence="2">Endoplasmic reticulum membrane</location>
        <topology evidence="2">Multi-pass membrane protein</topology>
    </subcellularLocation>
</comment>
<feature type="transmembrane region" description="Helical" evidence="13">
    <location>
        <begin position="180"/>
        <end position="201"/>
    </location>
</feature>
<dbReference type="UniPathway" id="UPA00378"/>
<evidence type="ECO:0000256" key="4">
    <source>
        <dbReference type="ARBA" id="ARBA00009038"/>
    </source>
</evidence>
<evidence type="ECO:0000256" key="6">
    <source>
        <dbReference type="ARBA" id="ARBA00022692"/>
    </source>
</evidence>
<comment type="function">
    <text evidence="1">Subunit of the oligosaccharyl transferase (OST) complex that catalyzes the initial transfer of a defined glycan (Glc(3)Man(9)GlcNAc(2) in eukaryotes) from the lipid carrier dolichol-pyrophosphate to an asparagine residue within an Asn-X-Ser/Thr consensus motif in nascent polypeptide chains, the first step in protein N-glycosylation. N-glycosylation occurs cotranslationally and the complex associates with the Sec61 complex at the channel-forming translocon complex that mediates protein translocation across the endoplasmic reticulum (ER). All subunits are required for a maximal enzyme activity.</text>
</comment>
<dbReference type="Pfam" id="PF25147">
    <property type="entry name" value="Ribophorin_II_C"/>
    <property type="match status" value="1"/>
</dbReference>
<evidence type="ECO:0000256" key="9">
    <source>
        <dbReference type="ARBA" id="ARBA00022989"/>
    </source>
</evidence>
<dbReference type="GO" id="GO:0006487">
    <property type="term" value="P:protein N-linked glycosylation"/>
    <property type="evidence" value="ECO:0007669"/>
    <property type="project" value="TreeGrafter"/>
</dbReference>
<keyword evidence="6 13" id="KW-0812">Transmembrane</keyword>
<dbReference type="InterPro" id="IPR056790">
    <property type="entry name" value="Ribophorin_II_C"/>
</dbReference>
<dbReference type="GO" id="GO:0008250">
    <property type="term" value="C:oligosaccharyltransferase complex"/>
    <property type="evidence" value="ECO:0007669"/>
    <property type="project" value="InterPro"/>
</dbReference>
<feature type="transmembrane region" description="Helical" evidence="13">
    <location>
        <begin position="239"/>
        <end position="257"/>
    </location>
</feature>
<dbReference type="OrthoDB" id="432292at2759"/>
<dbReference type="EMBL" id="KZ345233">
    <property type="protein sequence ID" value="PIO74706.1"/>
    <property type="molecule type" value="Genomic_DNA"/>
</dbReference>
<evidence type="ECO:0000256" key="11">
    <source>
        <dbReference type="ARBA" id="ARBA00030078"/>
    </source>
</evidence>
<feature type="domain" description="Ribophorin II C-terminal" evidence="15">
    <location>
        <begin position="166"/>
        <end position="264"/>
    </location>
</feature>
<keyword evidence="7" id="KW-0732">Signal</keyword>
<feature type="transmembrane region" description="Helical" evidence="13">
    <location>
        <begin position="213"/>
        <end position="233"/>
    </location>
</feature>
<evidence type="ECO:0000256" key="5">
    <source>
        <dbReference type="ARBA" id="ARBA00017612"/>
    </source>
</evidence>
<name>A0A2G9UX24_TELCI</name>
<proteinExistence type="inferred from homology"/>
<dbReference type="Pfam" id="PF23860">
    <property type="entry name" value="Ribophorin_II_3rd"/>
    <property type="match status" value="1"/>
</dbReference>
<comment type="pathway">
    <text evidence="3">Protein modification; protein glycosylation.</text>
</comment>
<reference evidence="16 17" key="1">
    <citation type="submission" date="2015-09" db="EMBL/GenBank/DDBJ databases">
        <title>Draft genome of the parasitic nematode Teladorsagia circumcincta isolate WARC Sus (inbred).</title>
        <authorList>
            <person name="Mitreva M."/>
        </authorList>
    </citation>
    <scope>NUCLEOTIDE SEQUENCE [LARGE SCALE GENOMIC DNA]</scope>
    <source>
        <strain evidence="16 17">S</strain>
    </source>
</reference>
<keyword evidence="17" id="KW-1185">Reference proteome</keyword>
<dbReference type="Proteomes" id="UP000230423">
    <property type="component" value="Unassembled WGS sequence"/>
</dbReference>
<evidence type="ECO:0000256" key="13">
    <source>
        <dbReference type="SAM" id="Phobius"/>
    </source>
</evidence>
<evidence type="ECO:0000313" key="17">
    <source>
        <dbReference type="Proteomes" id="UP000230423"/>
    </source>
</evidence>
<sequence>MPDAPGFYNLAVKVESSDKRLVGLTSSSVLVKQSDEVKVEDLKVGALERDDVVSGANLVSVAQFSKHGKVIPADHTKRLYISFSVKRKVSGTLVQPHQNLAKAHKDFEGVSGSYTAYLIIGDATIRAPMNWPFADFMLTLPPAPVEVVPKSQRINYDVLPEIKHLFRQPEKRPPTIVSDAFTLICLAPLLLLLVLWFRIGLNFGNMPLSLWTLIFHGSLTALFALYFVFWLQLNMFETLKYLAVVGGLTYLAGNRVLRAIADKRKSKSE</sequence>
<comment type="similarity">
    <text evidence="4">Belongs to the SWP1 family.</text>
</comment>
<keyword evidence="10 13" id="KW-0472">Membrane</keyword>